<keyword evidence="7" id="KW-1185">Reference proteome</keyword>
<dbReference type="Pfam" id="PF13426">
    <property type="entry name" value="PAS_9"/>
    <property type="match status" value="1"/>
</dbReference>
<dbReference type="NCBIfam" id="TIGR00229">
    <property type="entry name" value="sensory_box"/>
    <property type="match status" value="1"/>
</dbReference>
<dbReference type="SUPFAM" id="SSF55785">
    <property type="entry name" value="PYP-like sensor domain (PAS domain)"/>
    <property type="match status" value="1"/>
</dbReference>
<feature type="coiled-coil region" evidence="3">
    <location>
        <begin position="156"/>
        <end position="215"/>
    </location>
</feature>
<gene>
    <name evidence="6" type="ORF">C6Y39_12165</name>
</gene>
<evidence type="ECO:0000259" key="4">
    <source>
        <dbReference type="PROSITE" id="PS50112"/>
    </source>
</evidence>
<dbReference type="SUPFAM" id="SSF55073">
    <property type="entry name" value="Nucleotide cyclase"/>
    <property type="match status" value="1"/>
</dbReference>
<dbReference type="Gene3D" id="3.30.70.270">
    <property type="match status" value="1"/>
</dbReference>
<accession>A0ABX5CP45</accession>
<feature type="domain" description="PAS" evidence="4">
    <location>
        <begin position="43"/>
        <end position="87"/>
    </location>
</feature>
<dbReference type="InterPro" id="IPR043128">
    <property type="entry name" value="Rev_trsase/Diguanyl_cyclase"/>
</dbReference>
<dbReference type="InterPro" id="IPR000160">
    <property type="entry name" value="GGDEF_dom"/>
</dbReference>
<evidence type="ECO:0000256" key="3">
    <source>
        <dbReference type="SAM" id="Coils"/>
    </source>
</evidence>
<feature type="domain" description="GGDEF" evidence="5">
    <location>
        <begin position="250"/>
        <end position="379"/>
    </location>
</feature>
<dbReference type="InterPro" id="IPR029787">
    <property type="entry name" value="Nucleotide_cyclase"/>
</dbReference>
<dbReference type="SMART" id="SM00267">
    <property type="entry name" value="GGDEF"/>
    <property type="match status" value="1"/>
</dbReference>
<evidence type="ECO:0000256" key="2">
    <source>
        <dbReference type="ARBA" id="ARBA00034247"/>
    </source>
</evidence>
<dbReference type="PANTHER" id="PTHR45138:SF9">
    <property type="entry name" value="DIGUANYLATE CYCLASE DGCM-RELATED"/>
    <property type="match status" value="1"/>
</dbReference>
<evidence type="ECO:0000313" key="6">
    <source>
        <dbReference type="EMBL" id="PRO68400.1"/>
    </source>
</evidence>
<dbReference type="InterPro" id="IPR050469">
    <property type="entry name" value="Diguanylate_Cyclase"/>
</dbReference>
<keyword evidence="3" id="KW-0175">Coiled coil</keyword>
<sequence>MQLNSNAMGMSKNTDTHFNVALTKGSEFSKSFEFPKDIDDSILIDYLKLSTEYSADEVFWMDTDSTVIYVNQSACLKLGYECHELIGMKVWEWDPLFPKEVWPAFWEELKSLQSVDFESLHKSKDGNIFPVRIKGHYININSKELLFAYVTDISLAKQYEEKLESYNQRLEDEVNRKTRQLQAEKELVHKHAEKLEQLVKQLNETVDKNNYLQQQLYDEAHTDALTGLYNRRHLDKAFAKEVTNADRYNSDLSVIMVDIDHFKLINDTLGHQVGDEVLKQLSKILSKRVRASDVLGRWGGEEFVILLPNTTTQESETIAEELRKLVAYHKFGDAGEVRVSLGVAKHNNGEPSTILIHNVDIALYQAKRKGRNRVETYTHDLNE</sequence>
<dbReference type="PROSITE" id="PS50887">
    <property type="entry name" value="GGDEF"/>
    <property type="match status" value="1"/>
</dbReference>
<protein>
    <recommendedName>
        <fullName evidence="1">diguanylate cyclase</fullName>
        <ecNumber evidence="1">2.7.7.65</ecNumber>
    </recommendedName>
</protein>
<comment type="catalytic activity">
    <reaction evidence="2">
        <text>2 GTP = 3',3'-c-di-GMP + 2 diphosphate</text>
        <dbReference type="Rhea" id="RHEA:24898"/>
        <dbReference type="ChEBI" id="CHEBI:33019"/>
        <dbReference type="ChEBI" id="CHEBI:37565"/>
        <dbReference type="ChEBI" id="CHEBI:58805"/>
        <dbReference type="EC" id="2.7.7.65"/>
    </reaction>
</comment>
<dbReference type="InterPro" id="IPR000014">
    <property type="entry name" value="PAS"/>
</dbReference>
<organism evidence="6 7">
    <name type="scientific">Alteromonas gracilis</name>
    <dbReference type="NCBI Taxonomy" id="1479524"/>
    <lineage>
        <taxon>Bacteria</taxon>
        <taxon>Pseudomonadati</taxon>
        <taxon>Pseudomonadota</taxon>
        <taxon>Gammaproteobacteria</taxon>
        <taxon>Alteromonadales</taxon>
        <taxon>Alteromonadaceae</taxon>
        <taxon>Alteromonas/Salinimonas group</taxon>
        <taxon>Alteromonas</taxon>
    </lineage>
</organism>
<comment type="caution">
    <text evidence="6">The sequence shown here is derived from an EMBL/GenBank/DDBJ whole genome shotgun (WGS) entry which is preliminary data.</text>
</comment>
<dbReference type="Proteomes" id="UP000239539">
    <property type="component" value="Unassembled WGS sequence"/>
</dbReference>
<reference evidence="7" key="1">
    <citation type="journal article" date="2020" name="Int. J. Syst. Evol. Microbiol.">
        <title>Alteromonas alba sp. nov., a marine bacterium isolated from the seawater of the West Pacific Ocean.</title>
        <authorList>
            <person name="Sun C."/>
            <person name="Wu Y.-H."/>
            <person name="Xamxidin M."/>
            <person name="Cheng H."/>
            <person name="Xu X.-W."/>
        </authorList>
    </citation>
    <scope>NUCLEOTIDE SEQUENCE [LARGE SCALE GENOMIC DNA]</scope>
    <source>
        <strain evidence="7">9a2</strain>
    </source>
</reference>
<evidence type="ECO:0000256" key="1">
    <source>
        <dbReference type="ARBA" id="ARBA00012528"/>
    </source>
</evidence>
<dbReference type="EMBL" id="PVNO01000026">
    <property type="protein sequence ID" value="PRO68400.1"/>
    <property type="molecule type" value="Genomic_DNA"/>
</dbReference>
<proteinExistence type="predicted"/>
<evidence type="ECO:0000313" key="7">
    <source>
        <dbReference type="Proteomes" id="UP000239539"/>
    </source>
</evidence>
<name>A0ABX5CP45_9ALTE</name>
<dbReference type="Gene3D" id="3.30.450.20">
    <property type="entry name" value="PAS domain"/>
    <property type="match status" value="1"/>
</dbReference>
<dbReference type="PANTHER" id="PTHR45138">
    <property type="entry name" value="REGULATORY COMPONENTS OF SENSORY TRANSDUCTION SYSTEM"/>
    <property type="match status" value="1"/>
</dbReference>
<dbReference type="PROSITE" id="PS50112">
    <property type="entry name" value="PAS"/>
    <property type="match status" value="1"/>
</dbReference>
<dbReference type="Pfam" id="PF00990">
    <property type="entry name" value="GGDEF"/>
    <property type="match status" value="1"/>
</dbReference>
<dbReference type="InterPro" id="IPR035965">
    <property type="entry name" value="PAS-like_dom_sf"/>
</dbReference>
<dbReference type="RefSeq" id="WP_105931538.1">
    <property type="nucleotide sequence ID" value="NZ_PVNO01000026.1"/>
</dbReference>
<dbReference type="CDD" id="cd01949">
    <property type="entry name" value="GGDEF"/>
    <property type="match status" value="1"/>
</dbReference>
<dbReference type="EC" id="2.7.7.65" evidence="1"/>
<dbReference type="NCBIfam" id="TIGR00254">
    <property type="entry name" value="GGDEF"/>
    <property type="match status" value="1"/>
</dbReference>
<evidence type="ECO:0000259" key="5">
    <source>
        <dbReference type="PROSITE" id="PS50887"/>
    </source>
</evidence>
<dbReference type="CDD" id="cd00130">
    <property type="entry name" value="PAS"/>
    <property type="match status" value="1"/>
</dbReference>